<proteinExistence type="predicted"/>
<dbReference type="AlphaFoldDB" id="A0A841Q1C2"/>
<comment type="caution">
    <text evidence="1">The sequence shown here is derived from an EMBL/GenBank/DDBJ whole genome shotgun (WGS) entry which is preliminary data.</text>
</comment>
<protein>
    <submittedName>
        <fullName evidence="1">Uncharacterized protein</fullName>
    </submittedName>
</protein>
<name>A0A841Q1C2_9BACI</name>
<keyword evidence="2" id="KW-1185">Reference proteome</keyword>
<dbReference type="RefSeq" id="WP_174496381.1">
    <property type="nucleotide sequence ID" value="NZ_CADDWK010000007.1"/>
</dbReference>
<reference evidence="1 2" key="1">
    <citation type="submission" date="2020-08" db="EMBL/GenBank/DDBJ databases">
        <title>Genomic Encyclopedia of Type Strains, Phase IV (KMG-IV): sequencing the most valuable type-strain genomes for metagenomic binning, comparative biology and taxonomic classification.</title>
        <authorList>
            <person name="Goeker M."/>
        </authorList>
    </citation>
    <scope>NUCLEOTIDE SEQUENCE [LARGE SCALE GENOMIC DNA]</scope>
    <source>
        <strain evidence="1 2">DSM 19612</strain>
    </source>
</reference>
<organism evidence="1 2">
    <name type="scientific">Salirhabdus euzebyi</name>
    <dbReference type="NCBI Taxonomy" id="394506"/>
    <lineage>
        <taxon>Bacteria</taxon>
        <taxon>Bacillati</taxon>
        <taxon>Bacillota</taxon>
        <taxon>Bacilli</taxon>
        <taxon>Bacillales</taxon>
        <taxon>Bacillaceae</taxon>
        <taxon>Salirhabdus</taxon>
    </lineage>
</organism>
<evidence type="ECO:0000313" key="1">
    <source>
        <dbReference type="EMBL" id="MBB6451772.1"/>
    </source>
</evidence>
<accession>A0A841Q1C2</accession>
<dbReference type="Proteomes" id="UP000581688">
    <property type="component" value="Unassembled WGS sequence"/>
</dbReference>
<dbReference type="EMBL" id="JACHGH010000001">
    <property type="protein sequence ID" value="MBB6451772.1"/>
    <property type="molecule type" value="Genomic_DNA"/>
</dbReference>
<sequence>MKVTLNKIFQTDIGKGKSLLRLKRDLIKFKNKGEIFIREPIAELQQNQTFKLYYFATPNPKSMKEIHFLFHQIFIEKILNRRN</sequence>
<evidence type="ECO:0000313" key="2">
    <source>
        <dbReference type="Proteomes" id="UP000581688"/>
    </source>
</evidence>
<gene>
    <name evidence="1" type="ORF">HNQ94_000193</name>
</gene>